<evidence type="ECO:0000256" key="2">
    <source>
        <dbReference type="SAM" id="SignalP"/>
    </source>
</evidence>
<evidence type="ECO:0000313" key="4">
    <source>
        <dbReference type="EMBL" id="MFC4633604.1"/>
    </source>
</evidence>
<proteinExistence type="predicted"/>
<accession>A0ABV9HWD4</accession>
<dbReference type="Proteomes" id="UP001596043">
    <property type="component" value="Unassembled WGS sequence"/>
</dbReference>
<dbReference type="Pfam" id="PF18962">
    <property type="entry name" value="Por_Secre_tail"/>
    <property type="match status" value="1"/>
</dbReference>
<name>A0ABV9HWD4_9FLAO</name>
<dbReference type="EMBL" id="JBHSFV010000003">
    <property type="protein sequence ID" value="MFC4633604.1"/>
    <property type="molecule type" value="Genomic_DNA"/>
</dbReference>
<evidence type="ECO:0000256" key="1">
    <source>
        <dbReference type="ARBA" id="ARBA00022729"/>
    </source>
</evidence>
<dbReference type="NCBIfam" id="TIGR04183">
    <property type="entry name" value="Por_Secre_tail"/>
    <property type="match status" value="1"/>
</dbReference>
<keyword evidence="1 2" id="KW-0732">Signal</keyword>
<reference evidence="5" key="1">
    <citation type="journal article" date="2019" name="Int. J. Syst. Evol. Microbiol.">
        <title>The Global Catalogue of Microorganisms (GCM) 10K type strain sequencing project: providing services to taxonomists for standard genome sequencing and annotation.</title>
        <authorList>
            <consortium name="The Broad Institute Genomics Platform"/>
            <consortium name="The Broad Institute Genome Sequencing Center for Infectious Disease"/>
            <person name="Wu L."/>
            <person name="Ma J."/>
        </authorList>
    </citation>
    <scope>NUCLEOTIDE SEQUENCE [LARGE SCALE GENOMIC DNA]</scope>
    <source>
        <strain evidence="5">YJ-61-S</strain>
    </source>
</reference>
<dbReference type="RefSeq" id="WP_379977818.1">
    <property type="nucleotide sequence ID" value="NZ_JBHSFV010000003.1"/>
</dbReference>
<keyword evidence="5" id="KW-1185">Reference proteome</keyword>
<feature type="signal peptide" evidence="2">
    <location>
        <begin position="1"/>
        <end position="18"/>
    </location>
</feature>
<dbReference type="SUPFAM" id="SSF63829">
    <property type="entry name" value="Calcium-dependent phosphotriesterase"/>
    <property type="match status" value="1"/>
</dbReference>
<organism evidence="4 5">
    <name type="scientific">Dokdonia ponticola</name>
    <dbReference type="NCBI Taxonomy" id="2041041"/>
    <lineage>
        <taxon>Bacteria</taxon>
        <taxon>Pseudomonadati</taxon>
        <taxon>Bacteroidota</taxon>
        <taxon>Flavobacteriia</taxon>
        <taxon>Flavobacteriales</taxon>
        <taxon>Flavobacteriaceae</taxon>
        <taxon>Dokdonia</taxon>
    </lineage>
</organism>
<evidence type="ECO:0000259" key="3">
    <source>
        <dbReference type="Pfam" id="PF18962"/>
    </source>
</evidence>
<feature type="domain" description="Secretion system C-terminal sorting" evidence="3">
    <location>
        <begin position="300"/>
        <end position="372"/>
    </location>
</feature>
<dbReference type="PANTHER" id="PTHR47572:SF4">
    <property type="entry name" value="LACTONASE DRP35"/>
    <property type="match status" value="1"/>
</dbReference>
<dbReference type="SUPFAM" id="SSF101898">
    <property type="entry name" value="NHL repeat"/>
    <property type="match status" value="1"/>
</dbReference>
<comment type="caution">
    <text evidence="4">The sequence shown here is derived from an EMBL/GenBank/DDBJ whole genome shotgun (WGS) entry which is preliminary data.</text>
</comment>
<dbReference type="InterPro" id="IPR026444">
    <property type="entry name" value="Secre_tail"/>
</dbReference>
<dbReference type="InterPro" id="IPR011042">
    <property type="entry name" value="6-blade_b-propeller_TolB-like"/>
</dbReference>
<dbReference type="Gene3D" id="2.120.10.30">
    <property type="entry name" value="TolB, C-terminal domain"/>
    <property type="match status" value="2"/>
</dbReference>
<dbReference type="InterPro" id="IPR051262">
    <property type="entry name" value="SMP-30/CGR1_Lactonase"/>
</dbReference>
<dbReference type="PANTHER" id="PTHR47572">
    <property type="entry name" value="LIPOPROTEIN-RELATED"/>
    <property type="match status" value="1"/>
</dbReference>
<feature type="chain" id="PRO_5045613600" evidence="2">
    <location>
        <begin position="19"/>
        <end position="373"/>
    </location>
</feature>
<sequence>MKTMTTLWILLCTILMHAQTVTTVPEGIFYDGFGITSNGDVYCSNFQGNEVFKYEFATGNVTTFATGFTNPNGIGVTEDDHIYICEAGGGTIHIYNTNGEVLDTITGLNNPTGVKYDAQEDRLLWVSYNQSSLNVLDPDTNETEILIQGAPLNGPSGIAFIGDQTYISNFNDRKIFRLEENNTLTEIAQLPASAAQSNRLGFLTSKGDFLYGTQIGEHRIYQINPETGEVNLFAGSTAGNADGDLETATFNFPNGILGDDINDRIYISDVGTSNLRVIENVSLNVDAFAKADPTIHLFSNPQSDTISIKGKLVNAETYTIDVYTSSGQLIKKTEGTIQGGLFDTTLNVSSWSKGVYLVKIQAGETVITRKVIK</sequence>
<evidence type="ECO:0000313" key="5">
    <source>
        <dbReference type="Proteomes" id="UP001596043"/>
    </source>
</evidence>
<gene>
    <name evidence="4" type="ORF">ACFO3O_06775</name>
</gene>
<protein>
    <submittedName>
        <fullName evidence="4">T9SS type A sorting domain-containing protein</fullName>
    </submittedName>
</protein>